<evidence type="ECO:0000256" key="1">
    <source>
        <dbReference type="SAM" id="MobiDB-lite"/>
    </source>
</evidence>
<protein>
    <submittedName>
        <fullName evidence="2">Uncharacterized protein</fullName>
    </submittedName>
</protein>
<dbReference type="STRING" id="1888892.BFL28_09180"/>
<keyword evidence="3" id="KW-1185">Reference proteome</keyword>
<name>A0A1E3M0L2_9SPHN</name>
<gene>
    <name evidence="2" type="ORF">BFL28_09180</name>
</gene>
<dbReference type="EMBL" id="MDDS01000004">
    <property type="protein sequence ID" value="ODP39518.1"/>
    <property type="molecule type" value="Genomic_DNA"/>
</dbReference>
<feature type="region of interest" description="Disordered" evidence="1">
    <location>
        <begin position="89"/>
        <end position="118"/>
    </location>
</feature>
<comment type="caution">
    <text evidence="2">The sequence shown here is derived from an EMBL/GenBank/DDBJ whole genome shotgun (WGS) entry which is preliminary data.</text>
</comment>
<evidence type="ECO:0000313" key="2">
    <source>
        <dbReference type="EMBL" id="ODP39518.1"/>
    </source>
</evidence>
<evidence type="ECO:0000313" key="3">
    <source>
        <dbReference type="Proteomes" id="UP000094487"/>
    </source>
</evidence>
<dbReference type="Proteomes" id="UP000094487">
    <property type="component" value="Unassembled WGS sequence"/>
</dbReference>
<reference evidence="2 3" key="1">
    <citation type="submission" date="2016-08" db="EMBL/GenBank/DDBJ databases">
        <title>Draft genome of the agarase producing Sphingomonas sp. MCT13.</title>
        <authorList>
            <person name="D'Andrea M.M."/>
            <person name="Rossolini G.M."/>
            <person name="Thaller M.C."/>
        </authorList>
    </citation>
    <scope>NUCLEOTIDE SEQUENCE [LARGE SCALE GENOMIC DNA]</scope>
    <source>
        <strain evidence="2 3">MCT13</strain>
    </source>
</reference>
<sequence>MPQSDDIAQTDAVERIARVLAGRQLSANAEGADCSAAQAVDAAWPSFRDDAVAILRTLREPDAAMARAGDGATWTRMVEAALGNAARSGETIGGASDARPAMAFDAPPPGTDPLHEGP</sequence>
<proteinExistence type="predicted"/>
<organism evidence="2 3">
    <name type="scientific">Sphingomonas turrisvirgatae</name>
    <dbReference type="NCBI Taxonomy" id="1888892"/>
    <lineage>
        <taxon>Bacteria</taxon>
        <taxon>Pseudomonadati</taxon>
        <taxon>Pseudomonadota</taxon>
        <taxon>Alphaproteobacteria</taxon>
        <taxon>Sphingomonadales</taxon>
        <taxon>Sphingomonadaceae</taxon>
        <taxon>Sphingomonas</taxon>
    </lineage>
</organism>
<dbReference type="AlphaFoldDB" id="A0A1E3M0L2"/>
<accession>A0A1E3M0L2</accession>